<dbReference type="RefSeq" id="WP_004622744.1">
    <property type="nucleotide sequence ID" value="NZ_AORV01000002.1"/>
</dbReference>
<dbReference type="AlphaFoldDB" id="S0FV83"/>
<dbReference type="PANTHER" id="PTHR34979">
    <property type="entry name" value="INNER MEMBRANE PROTEIN YGAZ"/>
    <property type="match status" value="1"/>
</dbReference>
<comment type="caution">
    <text evidence="9">The sequence shown here is derived from an EMBL/GenBank/DDBJ whole genome shotgun (WGS) entry which is preliminary data.</text>
</comment>
<keyword evidence="4" id="KW-1003">Cell membrane</keyword>
<evidence type="ECO:0000256" key="1">
    <source>
        <dbReference type="ARBA" id="ARBA00004651"/>
    </source>
</evidence>
<dbReference type="GO" id="GO:1903785">
    <property type="term" value="P:L-valine transmembrane transport"/>
    <property type="evidence" value="ECO:0007669"/>
    <property type="project" value="TreeGrafter"/>
</dbReference>
<protein>
    <submittedName>
        <fullName evidence="9">Putative branched-chain amino acid permease (Azaleucine resistance)</fullName>
    </submittedName>
</protein>
<organism evidence="9 10">
    <name type="scientific">Ruminiclostridium cellobioparum subsp. termitidis CT1112</name>
    <dbReference type="NCBI Taxonomy" id="1195236"/>
    <lineage>
        <taxon>Bacteria</taxon>
        <taxon>Bacillati</taxon>
        <taxon>Bacillota</taxon>
        <taxon>Clostridia</taxon>
        <taxon>Eubacteriales</taxon>
        <taxon>Oscillospiraceae</taxon>
        <taxon>Ruminiclostridium</taxon>
    </lineage>
</organism>
<sequence length="248" mass="26625">MTTVNVQDKKRNVLKDFLEGSRLSIPIALGYFPVSFTFGLMAVRGGIPVWIVILISMTNITSAGQFAGTNLIIAGAGLTEIAVTTFVINIRYMLMSLSLSQRLVAGVSSIKRLIMAFVVTDETFTVAAMQKRDISFSFMAGLELLPYIGWSAGTAVGAMVCTLLPQTLQDSMGIALYAMFIALVIPAAKKSRAALVVAGCAIIISTVIKWIPVFSFISGGWRIIIATAIACTLGAKMFPPQDVETDRE</sequence>
<reference evidence="9 10" key="1">
    <citation type="journal article" date="2013" name="Genome Announc.">
        <title>Draft Genome Sequence of the Cellulolytic, Mesophilic, Anaerobic Bacterium Clostridium termitidis Strain CT1112 (DSM 5398).</title>
        <authorList>
            <person name="Lal S."/>
            <person name="Ramachandran U."/>
            <person name="Zhang X."/>
            <person name="Munir R."/>
            <person name="Sparling R."/>
            <person name="Levin D.B."/>
        </authorList>
    </citation>
    <scope>NUCLEOTIDE SEQUENCE [LARGE SCALE GENOMIC DNA]</scope>
    <source>
        <strain evidence="9 10">CT1112</strain>
    </source>
</reference>
<feature type="transmembrane region" description="Helical" evidence="8">
    <location>
        <begin position="72"/>
        <end position="94"/>
    </location>
</feature>
<gene>
    <name evidence="9" type="ORF">CTER_0056</name>
</gene>
<comment type="subcellular location">
    <subcellularLocation>
        <location evidence="1">Cell membrane</location>
        <topology evidence="1">Multi-pass membrane protein</topology>
    </subcellularLocation>
</comment>
<keyword evidence="3" id="KW-0813">Transport</keyword>
<evidence type="ECO:0000256" key="2">
    <source>
        <dbReference type="ARBA" id="ARBA00010735"/>
    </source>
</evidence>
<keyword evidence="10" id="KW-1185">Reference proteome</keyword>
<keyword evidence="6 8" id="KW-1133">Transmembrane helix</keyword>
<accession>S0FV83</accession>
<evidence type="ECO:0000256" key="5">
    <source>
        <dbReference type="ARBA" id="ARBA00022692"/>
    </source>
</evidence>
<evidence type="ECO:0000313" key="10">
    <source>
        <dbReference type="Proteomes" id="UP000014155"/>
    </source>
</evidence>
<dbReference type="InterPro" id="IPR011606">
    <property type="entry name" value="Brnchd-chn_aa_trnsp_permease"/>
</dbReference>
<dbReference type="EMBL" id="AORV01000002">
    <property type="protein sequence ID" value="EMS74186.1"/>
    <property type="molecule type" value="Genomic_DNA"/>
</dbReference>
<evidence type="ECO:0000256" key="8">
    <source>
        <dbReference type="SAM" id="Phobius"/>
    </source>
</evidence>
<comment type="similarity">
    <text evidence="2">Belongs to the AzlC family.</text>
</comment>
<evidence type="ECO:0000256" key="3">
    <source>
        <dbReference type="ARBA" id="ARBA00022448"/>
    </source>
</evidence>
<keyword evidence="5 8" id="KW-0812">Transmembrane</keyword>
<evidence type="ECO:0000256" key="7">
    <source>
        <dbReference type="ARBA" id="ARBA00023136"/>
    </source>
</evidence>
<feature type="transmembrane region" description="Helical" evidence="8">
    <location>
        <begin position="171"/>
        <end position="188"/>
    </location>
</feature>
<dbReference type="GO" id="GO:0005886">
    <property type="term" value="C:plasma membrane"/>
    <property type="evidence" value="ECO:0007669"/>
    <property type="project" value="UniProtKB-SubCell"/>
</dbReference>
<feature type="transmembrane region" description="Helical" evidence="8">
    <location>
        <begin position="23"/>
        <end position="42"/>
    </location>
</feature>
<feature type="transmembrane region" description="Helical" evidence="8">
    <location>
        <begin position="144"/>
        <end position="165"/>
    </location>
</feature>
<dbReference type="PATRIC" id="fig|1195236.3.peg.54"/>
<keyword evidence="7 8" id="KW-0472">Membrane</keyword>
<proteinExistence type="inferred from homology"/>
<dbReference type="Proteomes" id="UP000014155">
    <property type="component" value="Unassembled WGS sequence"/>
</dbReference>
<evidence type="ECO:0000256" key="4">
    <source>
        <dbReference type="ARBA" id="ARBA00022475"/>
    </source>
</evidence>
<dbReference type="STRING" id="1195236.CTER_0056"/>
<evidence type="ECO:0000256" key="6">
    <source>
        <dbReference type="ARBA" id="ARBA00022989"/>
    </source>
</evidence>
<dbReference type="PANTHER" id="PTHR34979:SF1">
    <property type="entry name" value="INNER MEMBRANE PROTEIN YGAZ"/>
    <property type="match status" value="1"/>
</dbReference>
<feature type="transmembrane region" description="Helical" evidence="8">
    <location>
        <begin position="195"/>
        <end position="213"/>
    </location>
</feature>
<name>S0FV83_RUMCE</name>
<dbReference type="Pfam" id="PF03591">
    <property type="entry name" value="AzlC"/>
    <property type="match status" value="1"/>
</dbReference>
<evidence type="ECO:0000313" key="9">
    <source>
        <dbReference type="EMBL" id="EMS74186.1"/>
    </source>
</evidence>
<dbReference type="eggNOG" id="COG1296">
    <property type="taxonomic scope" value="Bacteria"/>
</dbReference>